<dbReference type="Proteomes" id="UP000474159">
    <property type="component" value="Unassembled WGS sequence"/>
</dbReference>
<feature type="domain" description="HepT-like" evidence="1">
    <location>
        <begin position="2"/>
        <end position="107"/>
    </location>
</feature>
<organism evidence="2 3">
    <name type="scientific">Methylobacterium soli</name>
    <dbReference type="NCBI Taxonomy" id="553447"/>
    <lineage>
        <taxon>Bacteria</taxon>
        <taxon>Pseudomonadati</taxon>
        <taxon>Pseudomonadota</taxon>
        <taxon>Alphaproteobacteria</taxon>
        <taxon>Hyphomicrobiales</taxon>
        <taxon>Methylobacteriaceae</taxon>
        <taxon>Methylobacterium</taxon>
    </lineage>
</organism>
<comment type="caution">
    <text evidence="2">The sequence shown here is derived from an EMBL/GenBank/DDBJ whole genome shotgun (WGS) entry which is preliminary data.</text>
</comment>
<gene>
    <name evidence="2" type="ORF">F6X53_17240</name>
</gene>
<accession>A0A6L3SWQ9</accession>
<dbReference type="Pfam" id="PF20797">
    <property type="entry name" value="HepT-like_2"/>
    <property type="match status" value="1"/>
</dbReference>
<name>A0A6L3SWQ9_9HYPH</name>
<keyword evidence="3" id="KW-1185">Reference proteome</keyword>
<proteinExistence type="predicted"/>
<evidence type="ECO:0000259" key="1">
    <source>
        <dbReference type="Pfam" id="PF20797"/>
    </source>
</evidence>
<reference evidence="2 3" key="1">
    <citation type="submission" date="2019-09" db="EMBL/GenBank/DDBJ databases">
        <title>YIM 48816 draft genome.</title>
        <authorList>
            <person name="Jiang L."/>
        </authorList>
    </citation>
    <scope>NUCLEOTIDE SEQUENCE [LARGE SCALE GENOMIC DNA]</scope>
    <source>
        <strain evidence="2 3">YIM 48816</strain>
    </source>
</reference>
<evidence type="ECO:0000313" key="2">
    <source>
        <dbReference type="EMBL" id="KAB1077806.1"/>
    </source>
</evidence>
<dbReference type="AlphaFoldDB" id="A0A6L3SWQ9"/>
<dbReference type="OrthoDB" id="9792853at2"/>
<evidence type="ECO:0000313" key="3">
    <source>
        <dbReference type="Proteomes" id="UP000474159"/>
    </source>
</evidence>
<dbReference type="InterPro" id="IPR048769">
    <property type="entry name" value="HepT-like_dom"/>
</dbReference>
<dbReference type="EMBL" id="VZZK01000018">
    <property type="protein sequence ID" value="KAB1077806.1"/>
    <property type="molecule type" value="Genomic_DNA"/>
</dbReference>
<protein>
    <recommendedName>
        <fullName evidence="1">HepT-like domain-containing protein</fullName>
    </recommendedName>
</protein>
<sequence length="111" mass="12387">MAAAVHNAYNGIEDVLLNLANDIDGSVPTGETSHQDLLDQMRAALAGIRPALLDDPLYAALTELKGFRHRVRHRYGFDLDAAKTDESLARMRRSFPHFVEAVRRLEQVMTA</sequence>